<comment type="caution">
    <text evidence="2">The sequence shown here is derived from an EMBL/GenBank/DDBJ whole genome shotgun (WGS) entry which is preliminary data.</text>
</comment>
<accession>A0AAV7RCP3</accession>
<gene>
    <name evidence="2" type="ORF">NDU88_002424</name>
</gene>
<feature type="region of interest" description="Disordered" evidence="1">
    <location>
        <begin position="1"/>
        <end position="67"/>
    </location>
</feature>
<dbReference type="EMBL" id="JANPWB010000009">
    <property type="protein sequence ID" value="KAJ1149617.1"/>
    <property type="molecule type" value="Genomic_DNA"/>
</dbReference>
<evidence type="ECO:0000313" key="3">
    <source>
        <dbReference type="Proteomes" id="UP001066276"/>
    </source>
</evidence>
<reference evidence="2" key="1">
    <citation type="journal article" date="2022" name="bioRxiv">
        <title>Sequencing and chromosome-scale assembly of the giantPleurodeles waltlgenome.</title>
        <authorList>
            <person name="Brown T."/>
            <person name="Elewa A."/>
            <person name="Iarovenko S."/>
            <person name="Subramanian E."/>
            <person name="Araus A.J."/>
            <person name="Petzold A."/>
            <person name="Susuki M."/>
            <person name="Suzuki K.-i.T."/>
            <person name="Hayashi T."/>
            <person name="Toyoda A."/>
            <person name="Oliveira C."/>
            <person name="Osipova E."/>
            <person name="Leigh N.D."/>
            <person name="Simon A."/>
            <person name="Yun M.H."/>
        </authorList>
    </citation>
    <scope>NUCLEOTIDE SEQUENCE</scope>
    <source>
        <strain evidence="2">20211129_DDA</strain>
        <tissue evidence="2">Liver</tissue>
    </source>
</reference>
<keyword evidence="3" id="KW-1185">Reference proteome</keyword>
<feature type="compositionally biased region" description="Basic and acidic residues" evidence="1">
    <location>
        <begin position="109"/>
        <end position="119"/>
    </location>
</feature>
<evidence type="ECO:0000313" key="2">
    <source>
        <dbReference type="EMBL" id="KAJ1149617.1"/>
    </source>
</evidence>
<dbReference type="Proteomes" id="UP001066276">
    <property type="component" value="Chromosome 5"/>
</dbReference>
<protein>
    <submittedName>
        <fullName evidence="2">Uncharacterized protein</fullName>
    </submittedName>
</protein>
<dbReference type="AlphaFoldDB" id="A0AAV7RCP3"/>
<name>A0AAV7RCP3_PLEWA</name>
<sequence>MALTAGTKGSRQGPGDASRQEQGGQAKEVSRGRMQVAKALVARESEGPPIGIRDELSSHQTLCSGPREAELEKDILLDSATRAKEKLVEVNTTAEVGQDPTKAWSGQSSDKRRGQDRKRIYQAITRRPPSNGQRQA</sequence>
<feature type="compositionally biased region" description="Basic and acidic residues" evidence="1">
    <location>
        <begin position="41"/>
        <end position="57"/>
    </location>
</feature>
<proteinExistence type="predicted"/>
<evidence type="ECO:0000256" key="1">
    <source>
        <dbReference type="SAM" id="MobiDB-lite"/>
    </source>
</evidence>
<organism evidence="2 3">
    <name type="scientific">Pleurodeles waltl</name>
    <name type="common">Iberian ribbed newt</name>
    <dbReference type="NCBI Taxonomy" id="8319"/>
    <lineage>
        <taxon>Eukaryota</taxon>
        <taxon>Metazoa</taxon>
        <taxon>Chordata</taxon>
        <taxon>Craniata</taxon>
        <taxon>Vertebrata</taxon>
        <taxon>Euteleostomi</taxon>
        <taxon>Amphibia</taxon>
        <taxon>Batrachia</taxon>
        <taxon>Caudata</taxon>
        <taxon>Salamandroidea</taxon>
        <taxon>Salamandridae</taxon>
        <taxon>Pleurodelinae</taxon>
        <taxon>Pleurodeles</taxon>
    </lineage>
</organism>
<feature type="region of interest" description="Disordered" evidence="1">
    <location>
        <begin position="91"/>
        <end position="136"/>
    </location>
</feature>